<dbReference type="InParanoid" id="A0A074YVR7"/>
<evidence type="ECO:0000256" key="2">
    <source>
        <dbReference type="SAM" id="Phobius"/>
    </source>
</evidence>
<gene>
    <name evidence="3" type="ORF">AUEXF2481DRAFT_518860</name>
</gene>
<feature type="transmembrane region" description="Helical" evidence="2">
    <location>
        <begin position="76"/>
        <end position="96"/>
    </location>
</feature>
<evidence type="ECO:0000256" key="1">
    <source>
        <dbReference type="SAM" id="MobiDB-lite"/>
    </source>
</evidence>
<dbReference type="RefSeq" id="XP_013339502.1">
    <property type="nucleotide sequence ID" value="XM_013484048.1"/>
</dbReference>
<keyword evidence="2" id="KW-0472">Membrane</keyword>
<keyword evidence="2" id="KW-0812">Transmembrane</keyword>
<protein>
    <submittedName>
        <fullName evidence="3">Uncharacterized protein</fullName>
    </submittedName>
</protein>
<sequence>MYHRRREWNSSHDCDPSSHSSRDVNNQGAAQTTILITMSVKSAIVDRIDRKLQCSLSRDTNIRRLHINMQQPTSRAYAVCMLEKIIAIVVSFTVVVSEAMS</sequence>
<feature type="compositionally biased region" description="Basic and acidic residues" evidence="1">
    <location>
        <begin position="7"/>
        <end position="22"/>
    </location>
</feature>
<dbReference type="HOGENOM" id="CLU_2291158_0_0_1"/>
<keyword evidence="4" id="KW-1185">Reference proteome</keyword>
<dbReference type="AlphaFoldDB" id="A0A074YVR7"/>
<evidence type="ECO:0000313" key="3">
    <source>
        <dbReference type="EMBL" id="KEQ90971.1"/>
    </source>
</evidence>
<organism evidence="3 4">
    <name type="scientific">Aureobasidium subglaciale (strain EXF-2481)</name>
    <name type="common">Aureobasidium pullulans var. subglaciale</name>
    <dbReference type="NCBI Taxonomy" id="1043005"/>
    <lineage>
        <taxon>Eukaryota</taxon>
        <taxon>Fungi</taxon>
        <taxon>Dikarya</taxon>
        <taxon>Ascomycota</taxon>
        <taxon>Pezizomycotina</taxon>
        <taxon>Dothideomycetes</taxon>
        <taxon>Dothideomycetidae</taxon>
        <taxon>Dothideales</taxon>
        <taxon>Saccotheciaceae</taxon>
        <taxon>Aureobasidium</taxon>
    </lineage>
</organism>
<dbReference type="GeneID" id="25368765"/>
<keyword evidence="2" id="KW-1133">Transmembrane helix</keyword>
<feature type="region of interest" description="Disordered" evidence="1">
    <location>
        <begin position="1"/>
        <end position="26"/>
    </location>
</feature>
<proteinExistence type="predicted"/>
<evidence type="ECO:0000313" key="4">
    <source>
        <dbReference type="Proteomes" id="UP000030641"/>
    </source>
</evidence>
<dbReference type="OrthoDB" id="10503867at2759"/>
<reference evidence="3 4" key="1">
    <citation type="journal article" date="2014" name="BMC Genomics">
        <title>Genome sequencing of four Aureobasidium pullulans varieties: biotechnological potential, stress tolerance, and description of new species.</title>
        <authorList>
            <person name="Gostin Ar C."/>
            <person name="Ohm R.A."/>
            <person name="Kogej T."/>
            <person name="Sonjak S."/>
            <person name="Turk M."/>
            <person name="Zajc J."/>
            <person name="Zalar P."/>
            <person name="Grube M."/>
            <person name="Sun H."/>
            <person name="Han J."/>
            <person name="Sharma A."/>
            <person name="Chiniquy J."/>
            <person name="Ngan C.Y."/>
            <person name="Lipzen A."/>
            <person name="Barry K."/>
            <person name="Grigoriev I.V."/>
            <person name="Gunde-Cimerman N."/>
        </authorList>
    </citation>
    <scope>NUCLEOTIDE SEQUENCE [LARGE SCALE GENOMIC DNA]</scope>
    <source>
        <strain evidence="3 4">EXF-2481</strain>
    </source>
</reference>
<dbReference type="Proteomes" id="UP000030641">
    <property type="component" value="Unassembled WGS sequence"/>
</dbReference>
<name>A0A074YVR7_AURSE</name>
<dbReference type="EMBL" id="KL584783">
    <property type="protein sequence ID" value="KEQ90971.1"/>
    <property type="molecule type" value="Genomic_DNA"/>
</dbReference>
<accession>A0A074YVR7</accession>